<reference evidence="10 11" key="1">
    <citation type="submission" date="2021-03" db="EMBL/GenBank/DDBJ databases">
        <title>Complete genome of Parasphingorhabdus_sp.JHSY0214.</title>
        <authorList>
            <person name="Yoo J.H."/>
            <person name="Bae J.W."/>
        </authorList>
    </citation>
    <scope>NUCLEOTIDE SEQUENCE [LARGE SCALE GENOMIC DNA]</scope>
    <source>
        <strain evidence="10 11">JHSY0214</strain>
    </source>
</reference>
<feature type="transmembrane region" description="Helical" evidence="7">
    <location>
        <begin position="521"/>
        <end position="539"/>
    </location>
</feature>
<keyword evidence="5 7" id="KW-1133">Transmembrane helix</keyword>
<evidence type="ECO:0000256" key="4">
    <source>
        <dbReference type="ARBA" id="ARBA00022748"/>
    </source>
</evidence>
<dbReference type="PROSITE" id="PS51352">
    <property type="entry name" value="THIOREDOXIN_2"/>
    <property type="match status" value="1"/>
</dbReference>
<dbReference type="CDD" id="cd02953">
    <property type="entry name" value="DsbDgamma"/>
    <property type="match status" value="1"/>
</dbReference>
<evidence type="ECO:0000256" key="8">
    <source>
        <dbReference type="SAM" id="SignalP"/>
    </source>
</evidence>
<dbReference type="InterPro" id="IPR028250">
    <property type="entry name" value="DsbDN"/>
</dbReference>
<proteinExistence type="predicted"/>
<dbReference type="EMBL" id="CP071794">
    <property type="protein sequence ID" value="QTD57025.1"/>
    <property type="molecule type" value="Genomic_DNA"/>
</dbReference>
<dbReference type="Pfam" id="PF13899">
    <property type="entry name" value="Thioredoxin_7"/>
    <property type="match status" value="1"/>
</dbReference>
<evidence type="ECO:0000256" key="7">
    <source>
        <dbReference type="SAM" id="Phobius"/>
    </source>
</evidence>
<evidence type="ECO:0000256" key="1">
    <source>
        <dbReference type="ARBA" id="ARBA00004651"/>
    </source>
</evidence>
<keyword evidence="4" id="KW-0201">Cytochrome c-type biogenesis</keyword>
<comment type="subcellular location">
    <subcellularLocation>
        <location evidence="1">Cell membrane</location>
        <topology evidence="1">Multi-pass membrane protein</topology>
    </subcellularLocation>
</comment>
<evidence type="ECO:0000256" key="2">
    <source>
        <dbReference type="ARBA" id="ARBA00022475"/>
    </source>
</evidence>
<organism evidence="10 11">
    <name type="scientific">Parasphingorhabdus cellanae</name>
    <dbReference type="NCBI Taxonomy" id="2806553"/>
    <lineage>
        <taxon>Bacteria</taxon>
        <taxon>Pseudomonadati</taxon>
        <taxon>Pseudomonadota</taxon>
        <taxon>Alphaproteobacteria</taxon>
        <taxon>Sphingomonadales</taxon>
        <taxon>Sphingomonadaceae</taxon>
        <taxon>Parasphingorhabdus</taxon>
    </lineage>
</organism>
<feature type="transmembrane region" description="Helical" evidence="7">
    <location>
        <begin position="457"/>
        <end position="477"/>
    </location>
</feature>
<dbReference type="Proteomes" id="UP000663923">
    <property type="component" value="Chromosome"/>
</dbReference>
<feature type="transmembrane region" description="Helical" evidence="7">
    <location>
        <begin position="383"/>
        <end position="402"/>
    </location>
</feature>
<feature type="signal peptide" evidence="8">
    <location>
        <begin position="1"/>
        <end position="22"/>
    </location>
</feature>
<keyword evidence="3 7" id="KW-0812">Transmembrane</keyword>
<protein>
    <submittedName>
        <fullName evidence="10">Thioredoxin family protein</fullName>
    </submittedName>
</protein>
<sequence>MFATMLAAIIFALLTAVSPAVAQTGLDRRELNVPATLVAESQQVQPGQSVTLAFVMNPKPTWHGYWENPGDAGIGMSFDWKLPDGVTAGDAQYPVPDTLLISGIMNYIYKGDYAVLVNLAVSDQVKPGPLPISVKSEWLACTDEVCVPEQDELFINLQVVDKDVGVSPNNAFNAYREALPRPLGSTATFMVKDDLFRLSIPLPADVDVEAPYFFIKEDGIVDYGAPQKVNRDGDSLIIETAARGDALQNISGVLKIASNMGFSLDASGGEVEMSGVPLSGGADSGNFTGGGDQSKASLLFIALGGAIVGGLLLNLMPCVFPILSLKAISLAKAGGDETVVRRDALAYTAGVVVVATALGALLLGLRASGAAVGWAFQLQDPRIIFLLLALVTAIGFNLAGLFELPNVNFGNRLAQKDGPAGSFWTGALAAFVATPCTGPFMAAALGATIILPPIAALIIFAGLGVGLALPFLLIAFVPAIRSRLPKPGAWLDSFRKAMAIPMFLTAIGLIWLLGRQIGTDALGLSLIFLLLVTLILWWFGGGQMKGLSRGTWATSALIAAIFGGVLFLPNAEAMNEQKVASASSTTLPSEAFSETRLSELRASNRPVFAYFTADWCITCKANEAAAVQRQETADAFANANVAVLMGDWTRPDPEISKFLEKHGRAGVPLYLYYAPGEEPVILPQILTISTLTDLVT</sequence>
<evidence type="ECO:0000259" key="9">
    <source>
        <dbReference type="PROSITE" id="PS51352"/>
    </source>
</evidence>
<dbReference type="InterPro" id="IPR013766">
    <property type="entry name" value="Thioredoxin_domain"/>
</dbReference>
<dbReference type="RefSeq" id="WP_207989196.1">
    <property type="nucleotide sequence ID" value="NZ_CP071794.1"/>
</dbReference>
<dbReference type="InterPro" id="IPR003834">
    <property type="entry name" value="Cyt_c_assmbl_TM_dom"/>
</dbReference>
<keyword evidence="6 7" id="KW-0472">Membrane</keyword>
<evidence type="ECO:0000256" key="6">
    <source>
        <dbReference type="ARBA" id="ARBA00023136"/>
    </source>
</evidence>
<keyword evidence="11" id="KW-1185">Reference proteome</keyword>
<accession>A0ABX7T606</accession>
<feature type="transmembrane region" description="Helical" evidence="7">
    <location>
        <begin position="423"/>
        <end position="451"/>
    </location>
</feature>
<keyword evidence="2" id="KW-1003">Cell membrane</keyword>
<dbReference type="PANTHER" id="PTHR32234:SF3">
    <property type="entry name" value="SUPPRESSION OF COPPER SENSITIVITY PROTEIN"/>
    <property type="match status" value="1"/>
</dbReference>
<evidence type="ECO:0000313" key="10">
    <source>
        <dbReference type="EMBL" id="QTD57025.1"/>
    </source>
</evidence>
<gene>
    <name evidence="10" type="ORF">J4G78_05525</name>
</gene>
<name>A0ABX7T606_9SPHN</name>
<dbReference type="Gene3D" id="3.40.30.10">
    <property type="entry name" value="Glutaredoxin"/>
    <property type="match status" value="1"/>
</dbReference>
<dbReference type="PANTHER" id="PTHR32234">
    <property type="entry name" value="THIOL:DISULFIDE INTERCHANGE PROTEIN DSBD"/>
    <property type="match status" value="1"/>
</dbReference>
<feature type="transmembrane region" description="Helical" evidence="7">
    <location>
        <begin position="298"/>
        <end position="323"/>
    </location>
</feature>
<feature type="transmembrane region" description="Helical" evidence="7">
    <location>
        <begin position="344"/>
        <end position="363"/>
    </location>
</feature>
<dbReference type="InterPro" id="IPR035671">
    <property type="entry name" value="DsbD_gamma"/>
</dbReference>
<dbReference type="Pfam" id="PF02683">
    <property type="entry name" value="DsbD_TM"/>
    <property type="match status" value="1"/>
</dbReference>
<feature type="chain" id="PRO_5046444834" evidence="8">
    <location>
        <begin position="23"/>
        <end position="696"/>
    </location>
</feature>
<feature type="transmembrane region" description="Helical" evidence="7">
    <location>
        <begin position="497"/>
        <end position="515"/>
    </location>
</feature>
<feature type="domain" description="Thioredoxin" evidence="9">
    <location>
        <begin position="576"/>
        <end position="696"/>
    </location>
</feature>
<evidence type="ECO:0000313" key="11">
    <source>
        <dbReference type="Proteomes" id="UP000663923"/>
    </source>
</evidence>
<dbReference type="InterPro" id="IPR036249">
    <property type="entry name" value="Thioredoxin-like_sf"/>
</dbReference>
<evidence type="ECO:0000256" key="5">
    <source>
        <dbReference type="ARBA" id="ARBA00022989"/>
    </source>
</evidence>
<evidence type="ECO:0000256" key="3">
    <source>
        <dbReference type="ARBA" id="ARBA00022692"/>
    </source>
</evidence>
<dbReference type="Pfam" id="PF11412">
    <property type="entry name" value="DsbD_N"/>
    <property type="match status" value="1"/>
</dbReference>
<dbReference type="SUPFAM" id="SSF52833">
    <property type="entry name" value="Thioredoxin-like"/>
    <property type="match status" value="1"/>
</dbReference>
<keyword evidence="8" id="KW-0732">Signal</keyword>
<feature type="transmembrane region" description="Helical" evidence="7">
    <location>
        <begin position="551"/>
        <end position="568"/>
    </location>
</feature>